<dbReference type="InterPro" id="IPR007698">
    <property type="entry name" value="AlaDH/PNT_NAD(H)-bd"/>
</dbReference>
<evidence type="ECO:0000313" key="5">
    <source>
        <dbReference type="Proteomes" id="UP000286482"/>
    </source>
</evidence>
<accession>A0A420EHQ6</accession>
<sequence>MQVLKVGVIGTSRKEDERRFPIHPKHLHRIPESVRQQLVFERGYGEPFGISDDEIATLSGGIASRHQLLAEIGTVIIAKPVLADLQELREGGTLWGYVHCVQQRDITQAAIERKQTLIAFEDMFIWSENGMMGRHTFYKNNEMAGYCAVLHALQLKGIDGHYGNRRKTIIFGFGAVSRGAIYALKAHGFRDITICIQRPEDHVREEVLDCRYVRVRAGEEGEARMVMVEHDGSARPLTTLIAEADIIVNGTFQNTECPTDFVLESEAECLKPNSLIIDVSCDEGMGFFFAKPTSFKHPMFKYKSVDYYAVDHTPSYLWEAATRSISAALIVYLPNVLAGRESWQQCETIRKAINIDAGTIKSQAILSFQHRHAHYPHLEMEHDNIKVAQLES</sequence>
<dbReference type="SUPFAM" id="SSF52283">
    <property type="entry name" value="Formate/glycerate dehydrogenase catalytic domain-like"/>
    <property type="match status" value="1"/>
</dbReference>
<protein>
    <submittedName>
        <fullName evidence="4">NAD(P) transhydrogenase subunit alpha</fullName>
    </submittedName>
</protein>
<dbReference type="PANTHER" id="PTHR42795:SF1">
    <property type="entry name" value="ALANINE DEHYDROGENASE"/>
    <property type="match status" value="1"/>
</dbReference>
<evidence type="ECO:0000313" key="4">
    <source>
        <dbReference type="EMBL" id="RKF20252.1"/>
    </source>
</evidence>
<dbReference type="EMBL" id="RAQO01000004">
    <property type="protein sequence ID" value="RKF20252.1"/>
    <property type="molecule type" value="Genomic_DNA"/>
</dbReference>
<dbReference type="GO" id="GO:0047126">
    <property type="term" value="F:N5-(carboxyethyl)ornithine synthase activity"/>
    <property type="evidence" value="ECO:0007669"/>
    <property type="project" value="InterPro"/>
</dbReference>
<evidence type="ECO:0000256" key="1">
    <source>
        <dbReference type="ARBA" id="ARBA00023002"/>
    </source>
</evidence>
<feature type="domain" description="Alanine dehydrogenase/pyridine nucleotide transhydrogenase NAD(H)-binding" evidence="2">
    <location>
        <begin position="152"/>
        <end position="309"/>
    </location>
</feature>
<evidence type="ECO:0000259" key="3">
    <source>
        <dbReference type="SMART" id="SM01003"/>
    </source>
</evidence>
<organism evidence="4 5">
    <name type="scientific">Alginatibacterium sediminis</name>
    <dbReference type="NCBI Taxonomy" id="2164068"/>
    <lineage>
        <taxon>Bacteria</taxon>
        <taxon>Pseudomonadati</taxon>
        <taxon>Pseudomonadota</taxon>
        <taxon>Gammaproteobacteria</taxon>
        <taxon>Alteromonadales</taxon>
        <taxon>Alteromonadaceae</taxon>
        <taxon>Alginatibacterium</taxon>
    </lineage>
</organism>
<dbReference type="SMART" id="SM01002">
    <property type="entry name" value="AlaDh_PNT_C"/>
    <property type="match status" value="1"/>
</dbReference>
<dbReference type="PANTHER" id="PTHR42795">
    <property type="entry name" value="ALANINE DEHYDROGENASE"/>
    <property type="match status" value="1"/>
</dbReference>
<dbReference type="SUPFAM" id="SSF51735">
    <property type="entry name" value="NAD(P)-binding Rossmann-fold domains"/>
    <property type="match status" value="1"/>
</dbReference>
<gene>
    <name evidence="4" type="ORF">DBZ36_07365</name>
</gene>
<dbReference type="GO" id="GO:0000286">
    <property type="term" value="F:alanine dehydrogenase activity"/>
    <property type="evidence" value="ECO:0007669"/>
    <property type="project" value="TreeGrafter"/>
</dbReference>
<dbReference type="Proteomes" id="UP000286482">
    <property type="component" value="Unassembled WGS sequence"/>
</dbReference>
<dbReference type="InterPro" id="IPR046951">
    <property type="entry name" value="CEOS"/>
</dbReference>
<feature type="domain" description="Alanine dehydrogenase/pyridine nucleotide transhydrogenase N-terminal" evidence="3">
    <location>
        <begin position="7"/>
        <end position="130"/>
    </location>
</feature>
<dbReference type="GO" id="GO:0006524">
    <property type="term" value="P:alanine catabolic process"/>
    <property type="evidence" value="ECO:0007669"/>
    <property type="project" value="TreeGrafter"/>
</dbReference>
<dbReference type="GO" id="GO:0005886">
    <property type="term" value="C:plasma membrane"/>
    <property type="evidence" value="ECO:0007669"/>
    <property type="project" value="TreeGrafter"/>
</dbReference>
<dbReference type="AlphaFoldDB" id="A0A420EHQ6"/>
<dbReference type="Gene3D" id="3.40.50.720">
    <property type="entry name" value="NAD(P)-binding Rossmann-like Domain"/>
    <property type="match status" value="2"/>
</dbReference>
<dbReference type="InterPro" id="IPR036291">
    <property type="entry name" value="NAD(P)-bd_dom_sf"/>
</dbReference>
<comment type="caution">
    <text evidence="4">The sequence shown here is derived from an EMBL/GenBank/DDBJ whole genome shotgun (WGS) entry which is preliminary data.</text>
</comment>
<dbReference type="Pfam" id="PF01262">
    <property type="entry name" value="AlaDh_PNT_C"/>
    <property type="match status" value="1"/>
</dbReference>
<keyword evidence="1" id="KW-0560">Oxidoreductase</keyword>
<name>A0A420EHQ6_9ALTE</name>
<dbReference type="SMART" id="SM01003">
    <property type="entry name" value="AlaDh_PNT_N"/>
    <property type="match status" value="1"/>
</dbReference>
<evidence type="ECO:0000259" key="2">
    <source>
        <dbReference type="SMART" id="SM01002"/>
    </source>
</evidence>
<dbReference type="InterPro" id="IPR007886">
    <property type="entry name" value="AlaDH/PNT_N"/>
</dbReference>
<dbReference type="RefSeq" id="WP_120354257.1">
    <property type="nucleotide sequence ID" value="NZ_RAQO01000004.1"/>
</dbReference>
<dbReference type="Pfam" id="PF05222">
    <property type="entry name" value="AlaDh_PNT_N"/>
    <property type="match status" value="1"/>
</dbReference>
<proteinExistence type="predicted"/>
<reference evidence="4 5" key="1">
    <citation type="submission" date="2018-09" db="EMBL/GenBank/DDBJ databases">
        <authorList>
            <person name="Wang Z."/>
        </authorList>
    </citation>
    <scope>NUCLEOTIDE SEQUENCE [LARGE SCALE GENOMIC DNA]</scope>
    <source>
        <strain evidence="4 5">ALS 81</strain>
    </source>
</reference>
<dbReference type="OrthoDB" id="5918420at2"/>
<keyword evidence="5" id="KW-1185">Reference proteome</keyword>
<dbReference type="CDD" id="cd12181">
    <property type="entry name" value="ceo_syn"/>
    <property type="match status" value="1"/>
</dbReference>